<reference evidence="2" key="2">
    <citation type="submission" date="2015-01" db="EMBL/GenBank/DDBJ databases">
        <title>Evolutionary Origins and Diversification of the Mycorrhizal Mutualists.</title>
        <authorList>
            <consortium name="DOE Joint Genome Institute"/>
            <consortium name="Mycorrhizal Genomics Consortium"/>
            <person name="Kohler A."/>
            <person name="Kuo A."/>
            <person name="Nagy L.G."/>
            <person name="Floudas D."/>
            <person name="Copeland A."/>
            <person name="Barry K.W."/>
            <person name="Cichocki N."/>
            <person name="Veneault-Fourrey C."/>
            <person name="LaButti K."/>
            <person name="Lindquist E.A."/>
            <person name="Lipzen A."/>
            <person name="Lundell T."/>
            <person name="Morin E."/>
            <person name="Murat C."/>
            <person name="Riley R."/>
            <person name="Ohm R."/>
            <person name="Sun H."/>
            <person name="Tunlid A."/>
            <person name="Henrissat B."/>
            <person name="Grigoriev I.V."/>
            <person name="Hibbett D.S."/>
            <person name="Martin F."/>
        </authorList>
    </citation>
    <scope>NUCLEOTIDE SEQUENCE [LARGE SCALE GENOMIC DNA]</scope>
    <source>
        <strain evidence="2">Ve08.2h10</strain>
    </source>
</reference>
<accession>A0A0D0BKL2</accession>
<organism evidence="1 2">
    <name type="scientific">Paxillus rubicundulus Ve08.2h10</name>
    <dbReference type="NCBI Taxonomy" id="930991"/>
    <lineage>
        <taxon>Eukaryota</taxon>
        <taxon>Fungi</taxon>
        <taxon>Dikarya</taxon>
        <taxon>Basidiomycota</taxon>
        <taxon>Agaricomycotina</taxon>
        <taxon>Agaricomycetes</taxon>
        <taxon>Agaricomycetidae</taxon>
        <taxon>Boletales</taxon>
        <taxon>Paxilineae</taxon>
        <taxon>Paxillaceae</taxon>
        <taxon>Paxillus</taxon>
    </lineage>
</organism>
<protein>
    <submittedName>
        <fullName evidence="1">Uncharacterized protein</fullName>
    </submittedName>
</protein>
<reference evidence="1 2" key="1">
    <citation type="submission" date="2014-04" db="EMBL/GenBank/DDBJ databases">
        <authorList>
            <consortium name="DOE Joint Genome Institute"/>
            <person name="Kuo A."/>
            <person name="Kohler A."/>
            <person name="Jargeat P."/>
            <person name="Nagy L.G."/>
            <person name="Floudas D."/>
            <person name="Copeland A."/>
            <person name="Barry K.W."/>
            <person name="Cichocki N."/>
            <person name="Veneault-Fourrey C."/>
            <person name="LaButti K."/>
            <person name="Lindquist E.A."/>
            <person name="Lipzen A."/>
            <person name="Lundell T."/>
            <person name="Morin E."/>
            <person name="Murat C."/>
            <person name="Sun H."/>
            <person name="Tunlid A."/>
            <person name="Henrissat B."/>
            <person name="Grigoriev I.V."/>
            <person name="Hibbett D.S."/>
            <person name="Martin F."/>
            <person name="Nordberg H.P."/>
            <person name="Cantor M.N."/>
            <person name="Hua S.X."/>
        </authorList>
    </citation>
    <scope>NUCLEOTIDE SEQUENCE [LARGE SCALE GENOMIC DNA]</scope>
    <source>
        <strain evidence="1 2">Ve08.2h10</strain>
    </source>
</reference>
<keyword evidence="2" id="KW-1185">Reference proteome</keyword>
<sequence>MRNCCGRWPCRGGVCGPVKIHSTKFLGLSLGVSCIKGLINNQLSLDGEYWNGVTWDYYTLTDIPRERRGPYGRNGRQH</sequence>
<dbReference type="InParanoid" id="A0A0D0BKL2"/>
<proteinExistence type="predicted"/>
<dbReference type="HOGENOM" id="CLU_2622747_0_0_1"/>
<evidence type="ECO:0000313" key="1">
    <source>
        <dbReference type="EMBL" id="KIK72202.1"/>
    </source>
</evidence>
<dbReference type="EMBL" id="KN831109">
    <property type="protein sequence ID" value="KIK72202.1"/>
    <property type="molecule type" value="Genomic_DNA"/>
</dbReference>
<name>A0A0D0BKL2_9AGAM</name>
<gene>
    <name evidence="1" type="ORF">PAXRUDRAFT_656396</name>
</gene>
<evidence type="ECO:0000313" key="2">
    <source>
        <dbReference type="Proteomes" id="UP000054538"/>
    </source>
</evidence>
<dbReference type="AlphaFoldDB" id="A0A0D0BKL2"/>
<dbReference type="Proteomes" id="UP000054538">
    <property type="component" value="Unassembled WGS sequence"/>
</dbReference>